<sequence>MSSGAQNKVVCVTGGSGYIASWIIKFLLQRDYTVRATVRDPSNPKKVEHLLKLESAKERLQLFKADLLEEGSFDSVVEGCHGVFHTASPVLSTVKDPQAELIDPAIKGTINVLESCAKSASVKRVVLTSSFATLIHNGKPKHPNVIVDETWFADLDYCKEQRKWYSFGKTSAENVARKFLSENNIDLVVINQAMTIGPLLQPELNASVSTILDLLSALIYTWLVVQAGSETFPNKTFGWINVKDVANARIQAYEIASASGRYCLVERVSHFSEVAMILHDNYPTIKIPDKCADDKPYEPTFQVSKEKAKSLGIEFIPLEVSLKETARQHAKGKRK</sequence>
<gene>
    <name evidence="5" type="ORF">Ahy_B03g067636</name>
</gene>
<evidence type="ECO:0000313" key="5">
    <source>
        <dbReference type="EMBL" id="RYR22345.1"/>
    </source>
</evidence>
<dbReference type="Proteomes" id="UP000289738">
    <property type="component" value="Chromosome B03"/>
</dbReference>
<dbReference type="Pfam" id="PF01370">
    <property type="entry name" value="Epimerase"/>
    <property type="match status" value="1"/>
</dbReference>
<keyword evidence="6" id="KW-1185">Reference proteome</keyword>
<dbReference type="EMBL" id="SDMP01000013">
    <property type="protein sequence ID" value="RYR22345.1"/>
    <property type="molecule type" value="Genomic_DNA"/>
</dbReference>
<dbReference type="InterPro" id="IPR001509">
    <property type="entry name" value="Epimerase_deHydtase"/>
</dbReference>
<dbReference type="Gene3D" id="3.40.50.720">
    <property type="entry name" value="NAD(P)-binding Rossmann-like Domain"/>
    <property type="match status" value="1"/>
</dbReference>
<name>A0A445A7K2_ARAHY</name>
<keyword evidence="1" id="KW-0521">NADP</keyword>
<proteinExistence type="inferred from homology"/>
<protein>
    <recommendedName>
        <fullName evidence="4">NAD-dependent epimerase/dehydratase domain-containing protein</fullName>
    </recommendedName>
</protein>
<dbReference type="PANTHER" id="PTHR10366">
    <property type="entry name" value="NAD DEPENDENT EPIMERASE/DEHYDRATASE"/>
    <property type="match status" value="1"/>
</dbReference>
<dbReference type="AlphaFoldDB" id="A0A445A7K2"/>
<dbReference type="GO" id="GO:0016616">
    <property type="term" value="F:oxidoreductase activity, acting on the CH-OH group of donors, NAD or NADP as acceptor"/>
    <property type="evidence" value="ECO:0007669"/>
    <property type="project" value="TreeGrafter"/>
</dbReference>
<evidence type="ECO:0000259" key="4">
    <source>
        <dbReference type="Pfam" id="PF01370"/>
    </source>
</evidence>
<dbReference type="CDD" id="cd08958">
    <property type="entry name" value="FR_SDR_e"/>
    <property type="match status" value="1"/>
</dbReference>
<evidence type="ECO:0000256" key="3">
    <source>
        <dbReference type="ARBA" id="ARBA00023445"/>
    </source>
</evidence>
<reference evidence="5 6" key="1">
    <citation type="submission" date="2019-01" db="EMBL/GenBank/DDBJ databases">
        <title>Sequencing of cultivated peanut Arachis hypogaea provides insights into genome evolution and oil improvement.</title>
        <authorList>
            <person name="Chen X."/>
        </authorList>
    </citation>
    <scope>NUCLEOTIDE SEQUENCE [LARGE SCALE GENOMIC DNA]</scope>
    <source>
        <strain evidence="6">cv. Fuhuasheng</strain>
        <tissue evidence="5">Leaves</tissue>
    </source>
</reference>
<dbReference type="PANTHER" id="PTHR10366:SF662">
    <property type="entry name" value="CINNAMYL ALCOHOL DEHYDROGENASE"/>
    <property type="match status" value="1"/>
</dbReference>
<accession>A0A445A7K2</accession>
<dbReference type="SUPFAM" id="SSF51735">
    <property type="entry name" value="NAD(P)-binding Rossmann-fold domains"/>
    <property type="match status" value="1"/>
</dbReference>
<evidence type="ECO:0000256" key="1">
    <source>
        <dbReference type="ARBA" id="ARBA00022857"/>
    </source>
</evidence>
<comment type="similarity">
    <text evidence="3">Belongs to the NAD(P)-dependent epimerase/dehydratase family. Dihydroflavonol-4-reductase subfamily.</text>
</comment>
<evidence type="ECO:0000256" key="2">
    <source>
        <dbReference type="ARBA" id="ARBA00023002"/>
    </source>
</evidence>
<feature type="domain" description="NAD-dependent epimerase/dehydratase" evidence="4">
    <location>
        <begin position="10"/>
        <end position="254"/>
    </location>
</feature>
<comment type="caution">
    <text evidence="5">The sequence shown here is derived from an EMBL/GenBank/DDBJ whole genome shotgun (WGS) entry which is preliminary data.</text>
</comment>
<evidence type="ECO:0000313" key="6">
    <source>
        <dbReference type="Proteomes" id="UP000289738"/>
    </source>
</evidence>
<dbReference type="InterPro" id="IPR050425">
    <property type="entry name" value="NAD(P)_dehydrat-like"/>
</dbReference>
<dbReference type="InterPro" id="IPR036291">
    <property type="entry name" value="NAD(P)-bd_dom_sf"/>
</dbReference>
<dbReference type="FunFam" id="3.40.50.720:FF:000085">
    <property type="entry name" value="Dihydroflavonol reductase"/>
    <property type="match status" value="1"/>
</dbReference>
<organism evidence="5 6">
    <name type="scientific">Arachis hypogaea</name>
    <name type="common">Peanut</name>
    <dbReference type="NCBI Taxonomy" id="3818"/>
    <lineage>
        <taxon>Eukaryota</taxon>
        <taxon>Viridiplantae</taxon>
        <taxon>Streptophyta</taxon>
        <taxon>Embryophyta</taxon>
        <taxon>Tracheophyta</taxon>
        <taxon>Spermatophyta</taxon>
        <taxon>Magnoliopsida</taxon>
        <taxon>eudicotyledons</taxon>
        <taxon>Gunneridae</taxon>
        <taxon>Pentapetalae</taxon>
        <taxon>rosids</taxon>
        <taxon>fabids</taxon>
        <taxon>Fabales</taxon>
        <taxon>Fabaceae</taxon>
        <taxon>Papilionoideae</taxon>
        <taxon>50 kb inversion clade</taxon>
        <taxon>dalbergioids sensu lato</taxon>
        <taxon>Dalbergieae</taxon>
        <taxon>Pterocarpus clade</taxon>
        <taxon>Arachis</taxon>
    </lineage>
</organism>
<keyword evidence="2" id="KW-0560">Oxidoreductase</keyword>